<feature type="region of interest" description="Disordered" evidence="6">
    <location>
        <begin position="245"/>
        <end position="395"/>
    </location>
</feature>
<dbReference type="WBParaSite" id="EVEC_0000180601-mRNA-1">
    <property type="protein sequence ID" value="EVEC_0000180601-mRNA-1"/>
    <property type="gene ID" value="EVEC_0000180601"/>
</dbReference>
<name>A0A158Q9D9_ENTVE</name>
<organism evidence="10">
    <name type="scientific">Enterobius vermicularis</name>
    <name type="common">Human pinworm</name>
    <dbReference type="NCBI Taxonomy" id="51028"/>
    <lineage>
        <taxon>Eukaryota</taxon>
        <taxon>Metazoa</taxon>
        <taxon>Ecdysozoa</taxon>
        <taxon>Nematoda</taxon>
        <taxon>Chromadorea</taxon>
        <taxon>Rhabditida</taxon>
        <taxon>Spirurina</taxon>
        <taxon>Oxyuridomorpha</taxon>
        <taxon>Oxyuroidea</taxon>
        <taxon>Oxyuridae</taxon>
        <taxon>Enterobius</taxon>
    </lineage>
</organism>
<evidence type="ECO:0000256" key="5">
    <source>
        <dbReference type="ARBA" id="ARBA00046920"/>
    </source>
</evidence>
<dbReference type="OrthoDB" id="29853at2759"/>
<evidence type="ECO:0000256" key="2">
    <source>
        <dbReference type="ARBA" id="ARBA00014513"/>
    </source>
</evidence>
<gene>
    <name evidence="8" type="ORF">EVEC_LOCUS1514</name>
</gene>
<dbReference type="PANTHER" id="PTHR12161">
    <property type="entry name" value="IST1 FAMILY MEMBER"/>
    <property type="match status" value="1"/>
</dbReference>
<dbReference type="Gene3D" id="1.20.1260.60">
    <property type="entry name" value="Vacuolar protein sorting-associated protein Ist1"/>
    <property type="match status" value="1"/>
</dbReference>
<evidence type="ECO:0000313" key="8">
    <source>
        <dbReference type="EMBL" id="VDD86371.1"/>
    </source>
</evidence>
<evidence type="ECO:0000256" key="7">
    <source>
        <dbReference type="SAM" id="Phobius"/>
    </source>
</evidence>
<keyword evidence="7" id="KW-0472">Membrane</keyword>
<dbReference type="InterPro" id="IPR005061">
    <property type="entry name" value="Ist1"/>
</dbReference>
<dbReference type="AlphaFoldDB" id="A0A158Q9D9"/>
<keyword evidence="7" id="KW-0812">Transmembrane</keyword>
<protein>
    <recommendedName>
        <fullName evidence="2">IST1 homolog</fullName>
    </recommendedName>
    <alternativeName>
        <fullName evidence="3">Charged multivesicular body protein 8</fullName>
    </alternativeName>
</protein>
<sequence>MQVLDVVKAWSLSGRIGALFIVTCLGLLGVLFFLTRIHCRLRQLYSFRVSEACKYTEVHTDLDLLIRFSRVKMSITFGTQYAKLKTNLGLAINRLKLVEKKKTEQALKARSEIAEFISAHKEDRARIRVEHIIREDFLVEAYELLEMYCDLLLARFGLIQQAARANQLEYPAKVSQKLISKLSVHAPPKLLVERYMIEIAKSAGIPFTPDPAVMREDEVAAAEQMLIDFKKQGGGGFGWMYPASDQHGGDRKGGPLPPPMGGGSGFYPGPPPPPPIGLNNSPGYGSGSGGYPHPVGPVIPPSAVDGTVPSFNYPRLSQTTPSDDIAKVKPNDHPGFPTAPPAGSPPKESKGIDDIPSFPEPPSDFPDDDRGHFHGPNTNVNNSGRGIGPSDGMDFDDLAKRFDQLKKKKN</sequence>
<evidence type="ECO:0000313" key="9">
    <source>
        <dbReference type="Proteomes" id="UP000274131"/>
    </source>
</evidence>
<evidence type="ECO:0000256" key="1">
    <source>
        <dbReference type="ARBA" id="ARBA00005536"/>
    </source>
</evidence>
<dbReference type="STRING" id="51028.A0A158Q9D9"/>
<dbReference type="PANTHER" id="PTHR12161:SF5">
    <property type="entry name" value="IST1 HOMOLOG"/>
    <property type="match status" value="1"/>
</dbReference>
<dbReference type="InterPro" id="IPR042277">
    <property type="entry name" value="IST1-like"/>
</dbReference>
<evidence type="ECO:0000256" key="3">
    <source>
        <dbReference type="ARBA" id="ARBA00032374"/>
    </source>
</evidence>
<dbReference type="Pfam" id="PF03398">
    <property type="entry name" value="Ist1"/>
    <property type="match status" value="1"/>
</dbReference>
<feature type="transmembrane region" description="Helical" evidence="7">
    <location>
        <begin position="12"/>
        <end position="34"/>
    </location>
</feature>
<dbReference type="Proteomes" id="UP000274131">
    <property type="component" value="Unassembled WGS sequence"/>
</dbReference>
<accession>A0A158Q9D9</accession>
<reference evidence="8 9" key="2">
    <citation type="submission" date="2018-10" db="EMBL/GenBank/DDBJ databases">
        <authorList>
            <consortium name="Pathogen Informatics"/>
        </authorList>
    </citation>
    <scope>NUCLEOTIDE SEQUENCE [LARGE SCALE GENOMIC DNA]</scope>
</reference>
<reference evidence="10" key="1">
    <citation type="submission" date="2016-04" db="UniProtKB">
        <authorList>
            <consortium name="WormBaseParasite"/>
        </authorList>
    </citation>
    <scope>IDENTIFICATION</scope>
</reference>
<keyword evidence="7" id="KW-1133">Transmembrane helix</keyword>
<comment type="function">
    <text evidence="4">ESCRT-III-like protein involved in cytokinesis, nuclear envelope reassembly and endosomal tubulation. Is required for efficient abscission during cytokinesis. Involved in recruiting VPS4A and/or VPS4B to the midbody of dividing cells. During late anaphase, involved in nuclear envelope reassembly and mitotic spindle disassembly together with the ESCRT-III complex: IST1 acts by mediating the recruitment of SPAST to the nuclear membrane, leading to microtubule severing. Recruited to the reforming nuclear envelope (NE) during anaphase by LEMD2. Regulates early endosomal tubulation together with the ESCRT-III complex by mediating the recruitment of SPAST.</text>
</comment>
<proteinExistence type="inferred from homology"/>
<evidence type="ECO:0000313" key="10">
    <source>
        <dbReference type="WBParaSite" id="EVEC_0000180601-mRNA-1"/>
    </source>
</evidence>
<dbReference type="EMBL" id="UXUI01007221">
    <property type="protein sequence ID" value="VDD86371.1"/>
    <property type="molecule type" value="Genomic_DNA"/>
</dbReference>
<evidence type="ECO:0000256" key="4">
    <source>
        <dbReference type="ARBA" id="ARBA00046124"/>
    </source>
</evidence>
<keyword evidence="9" id="KW-1185">Reference proteome</keyword>
<evidence type="ECO:0000256" key="6">
    <source>
        <dbReference type="SAM" id="MobiDB-lite"/>
    </source>
</evidence>
<comment type="subunit">
    <text evidence="5">Interacts with CHMP1A, CHMP1B, VPS4A and VTA1. Interacts with SPAST, STAMBP, and USP8. May interact with VPS37B. May associate with the ESCRT-I complex. Interacts with MITD1, in competition with VSP4. Interacts with SPART (via MIT domain); leading to the recruitment of SPART to midbodies. Interacts with SPAST.</text>
</comment>
<comment type="similarity">
    <text evidence="1">Belongs to the IST1 family.</text>
</comment>
<dbReference type="GO" id="GO:0015031">
    <property type="term" value="P:protein transport"/>
    <property type="evidence" value="ECO:0007669"/>
    <property type="project" value="InterPro"/>
</dbReference>